<dbReference type="Proteomes" id="UP001146120">
    <property type="component" value="Unassembled WGS sequence"/>
</dbReference>
<evidence type="ECO:0000313" key="4">
    <source>
        <dbReference type="Proteomes" id="UP001146120"/>
    </source>
</evidence>
<organism evidence="3 4">
    <name type="scientific">Lagenidium giganteum</name>
    <dbReference type="NCBI Taxonomy" id="4803"/>
    <lineage>
        <taxon>Eukaryota</taxon>
        <taxon>Sar</taxon>
        <taxon>Stramenopiles</taxon>
        <taxon>Oomycota</taxon>
        <taxon>Peronosporomycetes</taxon>
        <taxon>Pythiales</taxon>
        <taxon>Pythiaceae</taxon>
    </lineage>
</organism>
<dbReference type="GO" id="GO:0005975">
    <property type="term" value="P:carbohydrate metabolic process"/>
    <property type="evidence" value="ECO:0007669"/>
    <property type="project" value="InterPro"/>
</dbReference>
<keyword evidence="1" id="KW-0732">Signal</keyword>
<dbReference type="AlphaFoldDB" id="A0AAV2YIB1"/>
<feature type="domain" description="CBM1" evidence="2">
    <location>
        <begin position="34"/>
        <end position="69"/>
    </location>
</feature>
<comment type="caution">
    <text evidence="3">The sequence shown here is derived from an EMBL/GenBank/DDBJ whole genome shotgun (WGS) entry which is preliminary data.</text>
</comment>
<reference evidence="3" key="2">
    <citation type="journal article" date="2023" name="Microbiol Resour">
        <title>Decontamination and Annotation of the Draft Genome Sequence of the Oomycete Lagenidium giganteum ARSEF 373.</title>
        <authorList>
            <person name="Morgan W.R."/>
            <person name="Tartar A."/>
        </authorList>
    </citation>
    <scope>NUCLEOTIDE SEQUENCE</scope>
    <source>
        <strain evidence="3">ARSEF 373</strain>
    </source>
</reference>
<evidence type="ECO:0000259" key="2">
    <source>
        <dbReference type="PROSITE" id="PS51164"/>
    </source>
</evidence>
<dbReference type="InterPro" id="IPR000254">
    <property type="entry name" value="CBD"/>
</dbReference>
<dbReference type="SMART" id="SM00236">
    <property type="entry name" value="fCBD"/>
    <property type="match status" value="2"/>
</dbReference>
<dbReference type="GO" id="GO:0030248">
    <property type="term" value="F:cellulose binding"/>
    <property type="evidence" value="ECO:0007669"/>
    <property type="project" value="InterPro"/>
</dbReference>
<name>A0AAV2YIB1_9STRA</name>
<accession>A0AAV2YIB1</accession>
<keyword evidence="4" id="KW-1185">Reference proteome</keyword>
<gene>
    <name evidence="3" type="ORF">N0F65_012457</name>
</gene>
<dbReference type="Pfam" id="PF00734">
    <property type="entry name" value="CBM_1"/>
    <property type="match status" value="1"/>
</dbReference>
<dbReference type="SUPFAM" id="SSF57180">
    <property type="entry name" value="Cellulose-binding domain"/>
    <property type="match status" value="1"/>
</dbReference>
<evidence type="ECO:0000256" key="1">
    <source>
        <dbReference type="ARBA" id="ARBA00022729"/>
    </source>
</evidence>
<dbReference type="GO" id="GO:0005576">
    <property type="term" value="C:extracellular region"/>
    <property type="evidence" value="ECO:0007669"/>
    <property type="project" value="InterPro"/>
</dbReference>
<dbReference type="InterPro" id="IPR035971">
    <property type="entry name" value="CBD_sf"/>
</dbReference>
<dbReference type="PROSITE" id="PS51164">
    <property type="entry name" value="CBM1_2"/>
    <property type="match status" value="1"/>
</dbReference>
<proteinExistence type="predicted"/>
<evidence type="ECO:0000313" key="3">
    <source>
        <dbReference type="EMBL" id="DAZ93291.1"/>
    </source>
</evidence>
<protein>
    <recommendedName>
        <fullName evidence="2">CBM1 domain-containing protein</fullName>
    </recommendedName>
</protein>
<sequence>MWGQCKWEGQPPVDCEVGLMCVVQNDYYGQCLAMEAGLWEQCGGKDWPQPGQCREGTCTFVNEYYSQCMP</sequence>
<dbReference type="EMBL" id="DAKRPA010000327">
    <property type="protein sequence ID" value="DAZ93291.1"/>
    <property type="molecule type" value="Genomic_DNA"/>
</dbReference>
<reference evidence="3" key="1">
    <citation type="submission" date="2022-11" db="EMBL/GenBank/DDBJ databases">
        <authorList>
            <person name="Morgan W.R."/>
            <person name="Tartar A."/>
        </authorList>
    </citation>
    <scope>NUCLEOTIDE SEQUENCE</scope>
    <source>
        <strain evidence="3">ARSEF 373</strain>
    </source>
</reference>